<proteinExistence type="inferred from homology"/>
<keyword evidence="4" id="KW-1003">Cell membrane</keyword>
<dbReference type="InterPro" id="IPR008271">
    <property type="entry name" value="Ser/Thr_kinase_AS"/>
</dbReference>
<keyword evidence="7" id="KW-0547">Nucleotide-binding</keyword>
<dbReference type="PROSITE" id="PS00108">
    <property type="entry name" value="PROTEIN_KINASE_ST"/>
    <property type="match status" value="1"/>
</dbReference>
<keyword evidence="10" id="KW-0472">Membrane</keyword>
<keyword evidence="9" id="KW-0067">ATP-binding</keyword>
<evidence type="ECO:0000313" key="14">
    <source>
        <dbReference type="EMBL" id="WVZ82086.1"/>
    </source>
</evidence>
<dbReference type="InterPro" id="IPR001245">
    <property type="entry name" value="Ser-Thr/Tyr_kinase_cat_dom"/>
</dbReference>
<dbReference type="Gene3D" id="1.10.510.10">
    <property type="entry name" value="Transferase(Phosphotransferase) domain 1"/>
    <property type="match status" value="1"/>
</dbReference>
<feature type="region of interest" description="Disordered" evidence="12">
    <location>
        <begin position="84"/>
        <end position="112"/>
    </location>
</feature>
<dbReference type="GO" id="GO:0005886">
    <property type="term" value="C:plasma membrane"/>
    <property type="evidence" value="ECO:0007669"/>
    <property type="project" value="UniProtKB-SubCell"/>
</dbReference>
<evidence type="ECO:0000256" key="6">
    <source>
        <dbReference type="ARBA" id="ARBA00022679"/>
    </source>
</evidence>
<dbReference type="EC" id="2.7.11.1" evidence="3"/>
<feature type="domain" description="Protein kinase" evidence="13">
    <location>
        <begin position="151"/>
        <end position="456"/>
    </location>
</feature>
<dbReference type="Gene3D" id="3.30.200.20">
    <property type="entry name" value="Phosphorylase Kinase, domain 1"/>
    <property type="match status" value="1"/>
</dbReference>
<evidence type="ECO:0000256" key="2">
    <source>
        <dbReference type="ARBA" id="ARBA00008684"/>
    </source>
</evidence>
<dbReference type="GO" id="GO:0005524">
    <property type="term" value="F:ATP binding"/>
    <property type="evidence" value="ECO:0007669"/>
    <property type="project" value="UniProtKB-KW"/>
</dbReference>
<evidence type="ECO:0000256" key="1">
    <source>
        <dbReference type="ARBA" id="ARBA00004236"/>
    </source>
</evidence>
<dbReference type="PROSITE" id="PS50011">
    <property type="entry name" value="PROTEIN_KINASE_DOM"/>
    <property type="match status" value="1"/>
</dbReference>
<keyword evidence="8" id="KW-0418">Kinase</keyword>
<evidence type="ECO:0000313" key="15">
    <source>
        <dbReference type="Proteomes" id="UP001341281"/>
    </source>
</evidence>
<dbReference type="PANTHER" id="PTHR45621">
    <property type="entry name" value="OS01G0588500 PROTEIN-RELATED"/>
    <property type="match status" value="1"/>
</dbReference>
<dbReference type="InterPro" id="IPR000719">
    <property type="entry name" value="Prot_kinase_dom"/>
</dbReference>
<dbReference type="FunFam" id="3.30.200.20:FF:000228">
    <property type="entry name" value="Serine/threonine-protein kinase BIK1"/>
    <property type="match status" value="1"/>
</dbReference>
<evidence type="ECO:0000256" key="4">
    <source>
        <dbReference type="ARBA" id="ARBA00022475"/>
    </source>
</evidence>
<keyword evidence="6" id="KW-0808">Transferase</keyword>
<gene>
    <name evidence="14" type="ORF">U9M48_029389</name>
</gene>
<organism evidence="14 15">
    <name type="scientific">Paspalum notatum var. saurae</name>
    <dbReference type="NCBI Taxonomy" id="547442"/>
    <lineage>
        <taxon>Eukaryota</taxon>
        <taxon>Viridiplantae</taxon>
        <taxon>Streptophyta</taxon>
        <taxon>Embryophyta</taxon>
        <taxon>Tracheophyta</taxon>
        <taxon>Spermatophyta</taxon>
        <taxon>Magnoliopsida</taxon>
        <taxon>Liliopsida</taxon>
        <taxon>Poales</taxon>
        <taxon>Poaceae</taxon>
        <taxon>PACMAD clade</taxon>
        <taxon>Panicoideae</taxon>
        <taxon>Andropogonodae</taxon>
        <taxon>Paspaleae</taxon>
        <taxon>Paspalinae</taxon>
        <taxon>Paspalum</taxon>
    </lineage>
</organism>
<evidence type="ECO:0000256" key="7">
    <source>
        <dbReference type="ARBA" id="ARBA00022741"/>
    </source>
</evidence>
<dbReference type="CDD" id="cd14066">
    <property type="entry name" value="STKc_IRAK"/>
    <property type="match status" value="1"/>
</dbReference>
<dbReference type="InterPro" id="IPR011009">
    <property type="entry name" value="Kinase-like_dom_sf"/>
</dbReference>
<keyword evidence="5" id="KW-0723">Serine/threonine-protein kinase</keyword>
<feature type="compositionally biased region" description="Basic and acidic residues" evidence="12">
    <location>
        <begin position="86"/>
        <end position="98"/>
    </location>
</feature>
<evidence type="ECO:0000256" key="11">
    <source>
        <dbReference type="ARBA" id="ARBA00054261"/>
    </source>
</evidence>
<dbReference type="Proteomes" id="UP001341281">
    <property type="component" value="Chromosome 06"/>
</dbReference>
<dbReference type="Pfam" id="PF07714">
    <property type="entry name" value="PK_Tyr_Ser-Thr"/>
    <property type="match status" value="1"/>
</dbReference>
<dbReference type="AlphaFoldDB" id="A0AAQ3X220"/>
<accession>A0AAQ3X220</accession>
<comment type="function">
    <text evidence="11">May be involved in plant defense signaling.</text>
</comment>
<evidence type="ECO:0000256" key="12">
    <source>
        <dbReference type="SAM" id="MobiDB-lite"/>
    </source>
</evidence>
<feature type="region of interest" description="Disordered" evidence="12">
    <location>
        <begin position="479"/>
        <end position="528"/>
    </location>
</feature>
<dbReference type="GO" id="GO:0004674">
    <property type="term" value="F:protein serine/threonine kinase activity"/>
    <property type="evidence" value="ECO:0007669"/>
    <property type="project" value="UniProtKB-KW"/>
</dbReference>
<evidence type="ECO:0000259" key="13">
    <source>
        <dbReference type="PROSITE" id="PS50011"/>
    </source>
</evidence>
<comment type="similarity">
    <text evidence="2">Belongs to the protein kinase superfamily. Ser/Thr protein kinase family.</text>
</comment>
<name>A0AAQ3X220_PASNO</name>
<dbReference type="SUPFAM" id="SSF56112">
    <property type="entry name" value="Protein kinase-like (PK-like)"/>
    <property type="match status" value="1"/>
</dbReference>
<dbReference type="EMBL" id="CP144750">
    <property type="protein sequence ID" value="WVZ82086.1"/>
    <property type="molecule type" value="Genomic_DNA"/>
</dbReference>
<evidence type="ECO:0000256" key="10">
    <source>
        <dbReference type="ARBA" id="ARBA00023136"/>
    </source>
</evidence>
<evidence type="ECO:0000256" key="8">
    <source>
        <dbReference type="ARBA" id="ARBA00022777"/>
    </source>
</evidence>
<evidence type="ECO:0000256" key="3">
    <source>
        <dbReference type="ARBA" id="ARBA00012513"/>
    </source>
</evidence>
<reference evidence="14 15" key="1">
    <citation type="submission" date="2024-02" db="EMBL/GenBank/DDBJ databases">
        <title>High-quality chromosome-scale genome assembly of Pensacola bahiagrass (Paspalum notatum Flugge var. saurae).</title>
        <authorList>
            <person name="Vega J.M."/>
            <person name="Podio M."/>
            <person name="Orjuela J."/>
            <person name="Siena L.A."/>
            <person name="Pessino S.C."/>
            <person name="Combes M.C."/>
            <person name="Mariac C."/>
            <person name="Albertini E."/>
            <person name="Pupilli F."/>
            <person name="Ortiz J.P.A."/>
            <person name="Leblanc O."/>
        </authorList>
    </citation>
    <scope>NUCLEOTIDE SEQUENCE [LARGE SCALE GENOMIC DNA]</scope>
    <source>
        <strain evidence="14">R1</strain>
        <tissue evidence="14">Leaf</tissue>
    </source>
</reference>
<dbReference type="FunFam" id="1.10.510.10:FF:000032">
    <property type="entry name" value="Serine/threonine-protein kinase PBS1"/>
    <property type="match status" value="1"/>
</dbReference>
<evidence type="ECO:0000256" key="9">
    <source>
        <dbReference type="ARBA" id="ARBA00022840"/>
    </source>
</evidence>
<sequence length="528" mass="57374">MPPPPLRALQLAISPATGTVPTQALVLDQAPLVPGAAIGRAPAASERSPCCSDEDGTTAVICSAPRPAMGLRERVLGCFGCGGGAEEGRRDPEPERPAAGRRGGGGKKPTLRRLSTANLRSLSLQDLSRKLETTKLHAFTLDELKAATKNFSTSNFLGEGGFGPVYKGFVDARLRPGLEPQHVAVKYLDSEGDVQGHREWLAEVVYLGMLSHPHLVKLVGFCNQDDHRMLVYEYMPRESLENHLFKSKHAIRITNLVNTYLPTYHVFPADLLASLPWSTRLKIAVGAAKGLAFLHEAETPVIYRDFKASNILLDSDYTAKLSDFGLAKEGPQGDATHVTTRVMGTHGYAAPEYILTGHLTVKSDVYSFGVVLLELLTGRRSVDKRRRGREQNLVDWARPYLRRADKLHRFMDPSLEMQYSAIAAEKAAKVAHQCLQSVPKARPTMRDVVDALEPLLALDDDVPMGPFVFTVADEAAGAGKDKDDEAAEAAAGGTQGKRHVTSAVHAESPLRYASAVKRPESPPTLSRV</sequence>
<comment type="subcellular location">
    <subcellularLocation>
        <location evidence="1">Cell membrane</location>
    </subcellularLocation>
</comment>
<evidence type="ECO:0000256" key="5">
    <source>
        <dbReference type="ARBA" id="ARBA00022527"/>
    </source>
</evidence>
<protein>
    <recommendedName>
        <fullName evidence="3">non-specific serine/threonine protein kinase</fullName>
        <ecNumber evidence="3">2.7.11.1</ecNumber>
    </recommendedName>
</protein>
<keyword evidence="15" id="KW-1185">Reference proteome</keyword>
<dbReference type="InterPro" id="IPR050823">
    <property type="entry name" value="Plant_Ser_Thr_Prot_Kinase"/>
</dbReference>